<keyword evidence="4" id="KW-1185">Reference proteome</keyword>
<feature type="compositionally biased region" description="Basic residues" evidence="1">
    <location>
        <begin position="245"/>
        <end position="268"/>
    </location>
</feature>
<accession>A0A9E7KPS6</accession>
<dbReference type="AlphaFoldDB" id="A0A9E7KPS6"/>
<protein>
    <submittedName>
        <fullName evidence="3">Plant-specific domain TIGR01627 family protein</fullName>
    </submittedName>
</protein>
<feature type="compositionally biased region" description="Basic and acidic residues" evidence="1">
    <location>
        <begin position="131"/>
        <end position="141"/>
    </location>
</feature>
<organism evidence="3 4">
    <name type="scientific">Musa troglodytarum</name>
    <name type="common">fe'i banana</name>
    <dbReference type="NCBI Taxonomy" id="320322"/>
    <lineage>
        <taxon>Eukaryota</taxon>
        <taxon>Viridiplantae</taxon>
        <taxon>Streptophyta</taxon>
        <taxon>Embryophyta</taxon>
        <taxon>Tracheophyta</taxon>
        <taxon>Spermatophyta</taxon>
        <taxon>Magnoliopsida</taxon>
        <taxon>Liliopsida</taxon>
        <taxon>Zingiberales</taxon>
        <taxon>Musaceae</taxon>
        <taxon>Musa</taxon>
    </lineage>
</organism>
<keyword evidence="2" id="KW-0812">Transmembrane</keyword>
<keyword evidence="2" id="KW-0472">Membrane</keyword>
<evidence type="ECO:0000256" key="2">
    <source>
        <dbReference type="SAM" id="Phobius"/>
    </source>
</evidence>
<sequence>MKGFSSTKLIFLQPSSISKQGGNGITTSISILVSHHHRVWLIALLAFFTFVSLVTLLNTTTARGPNGLLRCVVCQLGPFSPAAASASRLRLARPLRGVLQLHGEDGGRRPPGGRGRAPAAGAVPPARVRVGARDAAVERAQPRRPHRVRGRERVLRRPRGGAQPGAGSLRRGLHHQGSGDARPPGRRASAAPRGLPAGAEPALLRLPPRHQRPPQPALRRRLGCHPRRRAEGIFGDGARADVGHLHGRRHGQVRRAGARGRARPRLRSKGGEAVQRGVPLPGEPCGRHPQPRPLPHQRRPRR</sequence>
<feature type="compositionally biased region" description="Low complexity" evidence="1">
    <location>
        <begin position="116"/>
        <end position="129"/>
    </location>
</feature>
<feature type="compositionally biased region" description="Low complexity" evidence="1">
    <location>
        <begin position="179"/>
        <end position="206"/>
    </location>
</feature>
<dbReference type="EMBL" id="CP097510">
    <property type="protein sequence ID" value="URE23434.1"/>
    <property type="molecule type" value="Genomic_DNA"/>
</dbReference>
<reference evidence="3" key="1">
    <citation type="submission" date="2022-05" db="EMBL/GenBank/DDBJ databases">
        <title>The Musa troglodytarum L. genome provides insights into the mechanism of non-climacteric behaviour and enrichment of carotenoids.</title>
        <authorList>
            <person name="Wang J."/>
        </authorList>
    </citation>
    <scope>NUCLEOTIDE SEQUENCE</scope>
    <source>
        <tissue evidence="3">Leaf</tissue>
    </source>
</reference>
<evidence type="ECO:0000313" key="4">
    <source>
        <dbReference type="Proteomes" id="UP001055439"/>
    </source>
</evidence>
<evidence type="ECO:0000313" key="3">
    <source>
        <dbReference type="EMBL" id="URE23434.1"/>
    </source>
</evidence>
<feature type="transmembrane region" description="Helical" evidence="2">
    <location>
        <begin position="39"/>
        <end position="57"/>
    </location>
</feature>
<gene>
    <name evidence="3" type="ORF">MUK42_17232</name>
</gene>
<proteinExistence type="predicted"/>
<feature type="compositionally biased region" description="Basic residues" evidence="1">
    <location>
        <begin position="142"/>
        <end position="159"/>
    </location>
</feature>
<feature type="compositionally biased region" description="Basic residues" evidence="1">
    <location>
        <begin position="207"/>
        <end position="228"/>
    </location>
</feature>
<keyword evidence="2" id="KW-1133">Transmembrane helix</keyword>
<evidence type="ECO:0000256" key="1">
    <source>
        <dbReference type="SAM" id="MobiDB-lite"/>
    </source>
</evidence>
<feature type="region of interest" description="Disordered" evidence="1">
    <location>
        <begin position="100"/>
        <end position="302"/>
    </location>
</feature>
<name>A0A9E7KPS6_9LILI</name>
<dbReference type="Proteomes" id="UP001055439">
    <property type="component" value="Chromosome 8"/>
</dbReference>